<proteinExistence type="predicted"/>
<keyword evidence="1" id="KW-1133">Transmembrane helix</keyword>
<evidence type="ECO:0000313" key="2">
    <source>
        <dbReference type="EMBL" id="MFD2024179.1"/>
    </source>
</evidence>
<keyword evidence="3" id="KW-1185">Reference proteome</keyword>
<name>A0ABW4V0V9_9MICO</name>
<comment type="caution">
    <text evidence="2">The sequence shown here is derived from an EMBL/GenBank/DDBJ whole genome shotgun (WGS) entry which is preliminary data.</text>
</comment>
<dbReference type="EMBL" id="JBHUHF010000001">
    <property type="protein sequence ID" value="MFD2024179.1"/>
    <property type="molecule type" value="Genomic_DNA"/>
</dbReference>
<protein>
    <submittedName>
        <fullName evidence="2">Uncharacterized protein</fullName>
    </submittedName>
</protein>
<reference evidence="3" key="1">
    <citation type="journal article" date="2019" name="Int. J. Syst. Evol. Microbiol.">
        <title>The Global Catalogue of Microorganisms (GCM) 10K type strain sequencing project: providing services to taxonomists for standard genome sequencing and annotation.</title>
        <authorList>
            <consortium name="The Broad Institute Genomics Platform"/>
            <consortium name="The Broad Institute Genome Sequencing Center for Infectious Disease"/>
            <person name="Wu L."/>
            <person name="Ma J."/>
        </authorList>
    </citation>
    <scope>NUCLEOTIDE SEQUENCE [LARGE SCALE GENOMIC DNA]</scope>
    <source>
        <strain evidence="3">CCM 7043</strain>
    </source>
</reference>
<evidence type="ECO:0000313" key="3">
    <source>
        <dbReference type="Proteomes" id="UP001597338"/>
    </source>
</evidence>
<feature type="transmembrane region" description="Helical" evidence="1">
    <location>
        <begin position="15"/>
        <end position="35"/>
    </location>
</feature>
<accession>A0ABW4V0V9</accession>
<organism evidence="2 3">
    <name type="scientific">Promicromonospora aerolata</name>
    <dbReference type="NCBI Taxonomy" id="195749"/>
    <lineage>
        <taxon>Bacteria</taxon>
        <taxon>Bacillati</taxon>
        <taxon>Actinomycetota</taxon>
        <taxon>Actinomycetes</taxon>
        <taxon>Micrococcales</taxon>
        <taxon>Promicromonosporaceae</taxon>
        <taxon>Promicromonospora</taxon>
    </lineage>
</organism>
<dbReference type="Proteomes" id="UP001597338">
    <property type="component" value="Unassembled WGS sequence"/>
</dbReference>
<keyword evidence="1" id="KW-0472">Membrane</keyword>
<sequence>MSEASTRRGLFRRNLWTSVIAAALVVVSIVAGLTWNAQHVDLAGQQARINELAGRLADVEQENDERVEVNVLKSLGVSRSRMDTDAAVIESLLDVAFTWDSGVAYDEARERLKDRFDLTEDDVFLQEFMPPSRFNEVRDGQRYYYIDAVGLNSAIGDDPDIEVVEVRASDYAYAVLVDIAITSDAVSRNDANSASVTAHRPMLLFVTVDADGAVSELSGVPASGSTRHSG</sequence>
<dbReference type="RefSeq" id="WP_377196132.1">
    <property type="nucleotide sequence ID" value="NZ_JBHUHF010000001.1"/>
</dbReference>
<keyword evidence="1" id="KW-0812">Transmembrane</keyword>
<evidence type="ECO:0000256" key="1">
    <source>
        <dbReference type="SAM" id="Phobius"/>
    </source>
</evidence>
<gene>
    <name evidence="2" type="ORF">ACFSL2_01500</name>
</gene>